<dbReference type="InterPro" id="IPR015813">
    <property type="entry name" value="Pyrv/PenolPyrv_kinase-like_dom"/>
</dbReference>
<keyword evidence="8" id="KW-0456">Lyase</keyword>
<dbReference type="Pfam" id="PF03328">
    <property type="entry name" value="HpcH_HpaI"/>
    <property type="match status" value="1"/>
</dbReference>
<evidence type="ECO:0000313" key="9">
    <source>
        <dbReference type="Proteomes" id="UP000439113"/>
    </source>
</evidence>
<evidence type="ECO:0000256" key="5">
    <source>
        <dbReference type="PIRSR" id="PIRSR015582-1"/>
    </source>
</evidence>
<dbReference type="AlphaFoldDB" id="A0A6N8DRS7"/>
<dbReference type="Proteomes" id="UP000439113">
    <property type="component" value="Unassembled WGS sequence"/>
</dbReference>
<evidence type="ECO:0000256" key="1">
    <source>
        <dbReference type="ARBA" id="ARBA00001946"/>
    </source>
</evidence>
<feature type="binding site" evidence="6">
    <location>
        <position position="128"/>
    </location>
    <ligand>
        <name>Mg(2+)</name>
        <dbReference type="ChEBI" id="CHEBI:18420"/>
    </ligand>
</feature>
<dbReference type="RefSeq" id="WP_155446204.1">
    <property type="nucleotide sequence ID" value="NZ_JAOQNR010000009.1"/>
</dbReference>
<dbReference type="EMBL" id="WNKS01000008">
    <property type="protein sequence ID" value="MTV31524.1"/>
    <property type="molecule type" value="Genomic_DNA"/>
</dbReference>
<dbReference type="PANTHER" id="PTHR32308">
    <property type="entry name" value="LYASE BETA SUBUNIT, PUTATIVE (AFU_ORTHOLOGUE AFUA_4G13030)-RELATED"/>
    <property type="match status" value="1"/>
</dbReference>
<dbReference type="Gene3D" id="3.20.20.60">
    <property type="entry name" value="Phosphoenolpyruvate-binding domains"/>
    <property type="match status" value="1"/>
</dbReference>
<reference evidence="8 9" key="1">
    <citation type="submission" date="2019-11" db="EMBL/GenBank/DDBJ databases">
        <title>Whole-genome sequence of a Rhodoblastus acidophilus DSM 142.</title>
        <authorList>
            <person name="Kyndt J.A."/>
            <person name="Meyer T.E."/>
        </authorList>
    </citation>
    <scope>NUCLEOTIDE SEQUENCE [LARGE SCALE GENOMIC DNA]</scope>
    <source>
        <strain evidence="8 9">DSM 142</strain>
    </source>
</reference>
<comment type="cofactor">
    <cofactor evidence="1">
        <name>Mg(2+)</name>
        <dbReference type="ChEBI" id="CHEBI:18420"/>
    </cofactor>
</comment>
<dbReference type="PIRSF" id="PIRSF015582">
    <property type="entry name" value="Cit_lyase_B"/>
    <property type="match status" value="1"/>
</dbReference>
<protein>
    <submittedName>
        <fullName evidence="8">CoA ester lyase</fullName>
    </submittedName>
</protein>
<evidence type="ECO:0000256" key="3">
    <source>
        <dbReference type="ARBA" id="ARBA00022723"/>
    </source>
</evidence>
<feature type="domain" description="HpcH/HpaI aldolase/citrate lyase" evidence="7">
    <location>
        <begin position="9"/>
        <end position="227"/>
    </location>
</feature>
<comment type="caution">
    <text evidence="8">The sequence shown here is derived from an EMBL/GenBank/DDBJ whole genome shotgun (WGS) entry which is preliminary data.</text>
</comment>
<dbReference type="GO" id="GO:0006107">
    <property type="term" value="P:oxaloacetate metabolic process"/>
    <property type="evidence" value="ECO:0007669"/>
    <property type="project" value="TreeGrafter"/>
</dbReference>
<feature type="binding site" evidence="5">
    <location>
        <position position="70"/>
    </location>
    <ligand>
        <name>substrate</name>
    </ligand>
</feature>
<gene>
    <name evidence="8" type="ORF">GJ654_11005</name>
</gene>
<dbReference type="InterPro" id="IPR011206">
    <property type="entry name" value="Citrate_lyase_beta/mcl1/mcl2"/>
</dbReference>
<evidence type="ECO:0000256" key="4">
    <source>
        <dbReference type="ARBA" id="ARBA00022842"/>
    </source>
</evidence>
<feature type="binding site" evidence="6">
    <location>
        <position position="159"/>
    </location>
    <ligand>
        <name>Mg(2+)</name>
        <dbReference type="ChEBI" id="CHEBI:18420"/>
    </ligand>
</feature>
<evidence type="ECO:0000259" key="7">
    <source>
        <dbReference type="Pfam" id="PF03328"/>
    </source>
</evidence>
<dbReference type="GO" id="GO:0000287">
    <property type="term" value="F:magnesium ion binding"/>
    <property type="evidence" value="ECO:0007669"/>
    <property type="project" value="TreeGrafter"/>
</dbReference>
<dbReference type="SUPFAM" id="SSF51621">
    <property type="entry name" value="Phosphoenolpyruvate/pyruvate domain"/>
    <property type="match status" value="1"/>
</dbReference>
<dbReference type="InterPro" id="IPR005000">
    <property type="entry name" value="Aldolase/citrate-lyase_domain"/>
</dbReference>
<evidence type="ECO:0000313" key="8">
    <source>
        <dbReference type="EMBL" id="MTV31524.1"/>
    </source>
</evidence>
<name>A0A6N8DRS7_RHOAC</name>
<dbReference type="PANTHER" id="PTHR32308:SF10">
    <property type="entry name" value="CITRATE LYASE SUBUNIT BETA"/>
    <property type="match status" value="1"/>
</dbReference>
<evidence type="ECO:0000256" key="6">
    <source>
        <dbReference type="PIRSR" id="PIRSR015582-2"/>
    </source>
</evidence>
<proteinExistence type="inferred from homology"/>
<dbReference type="GO" id="GO:0016829">
    <property type="term" value="F:lyase activity"/>
    <property type="evidence" value="ECO:0007669"/>
    <property type="project" value="UniProtKB-KW"/>
</dbReference>
<keyword evidence="3 6" id="KW-0479">Metal-binding</keyword>
<dbReference type="OrthoDB" id="9800547at2"/>
<accession>A0A6N8DRS7</accession>
<evidence type="ECO:0000256" key="2">
    <source>
        <dbReference type="ARBA" id="ARBA00005568"/>
    </source>
</evidence>
<comment type="similarity">
    <text evidence="2">Belongs to the HpcH/HpaI aldolase family.</text>
</comment>
<feature type="binding site" evidence="5">
    <location>
        <position position="128"/>
    </location>
    <ligand>
        <name>substrate</name>
    </ligand>
</feature>
<keyword evidence="4 6" id="KW-0460">Magnesium</keyword>
<organism evidence="8 9">
    <name type="scientific">Rhodoblastus acidophilus</name>
    <name type="common">Rhodopseudomonas acidophila</name>
    <dbReference type="NCBI Taxonomy" id="1074"/>
    <lineage>
        <taxon>Bacteria</taxon>
        <taxon>Pseudomonadati</taxon>
        <taxon>Pseudomonadota</taxon>
        <taxon>Alphaproteobacteria</taxon>
        <taxon>Hyphomicrobiales</taxon>
        <taxon>Rhodoblastaceae</taxon>
        <taxon>Rhodoblastus</taxon>
    </lineage>
</organism>
<sequence length="294" mass="31472">MMTSLRPRRSVLYMPGSNARALEKARTLAADALILDLEDAVAPDAKILAREQVAAAVTAGGFGRREVVIRINGTHTPWGKEDLAAAAAAGPDAILLPKVSTPGDITITAKAIRDLGAPERTKLWAMMETPTAILNADSIVRTALDPASRLAVLVMGTNDIAKETRARLTPGRQSMLAYLSICVAAARAHGVDIVDGVFNDFSDEAGFRAECEQGRDLGMDGKTLIHPKQVDICNDVFAPAETEVLWARKIIETFDLPENQSKGALQIDGRMVERLHADMARRTVAIAEAIAANA</sequence>
<dbReference type="InterPro" id="IPR040442">
    <property type="entry name" value="Pyrv_kinase-like_dom_sf"/>
</dbReference>